<name>A0ABY9USC2_9ACTN</name>
<dbReference type="CDD" id="cd05374">
    <property type="entry name" value="17beta-HSD-like_SDR_c"/>
    <property type="match status" value="1"/>
</dbReference>
<dbReference type="EMBL" id="CP117522">
    <property type="protein sequence ID" value="WNE95386.1"/>
    <property type="molecule type" value="Genomic_DNA"/>
</dbReference>
<reference evidence="4 5" key="1">
    <citation type="submission" date="2023-02" db="EMBL/GenBank/DDBJ databases">
        <title>Streptomyces sp. SCA4-21 with antifungal activity against Fusarium oxysporum f. sp. cubense, Streptomyces sp. SCA2-17 with antifungal activity against Fusarium oxysporum f. sp. cubense.</title>
        <authorList>
            <person name="Qi D."/>
        </authorList>
    </citation>
    <scope>NUCLEOTIDE SEQUENCE [LARGE SCALE GENOMIC DNA]</scope>
    <source>
        <strain evidence="4 5">SCA4-21</strain>
    </source>
</reference>
<dbReference type="Pfam" id="PF00106">
    <property type="entry name" value="adh_short"/>
    <property type="match status" value="1"/>
</dbReference>
<gene>
    <name evidence="4" type="ORF">PS467_08505</name>
</gene>
<keyword evidence="5" id="KW-1185">Reference proteome</keyword>
<dbReference type="PRINTS" id="PR00080">
    <property type="entry name" value="SDRFAMILY"/>
</dbReference>
<dbReference type="SUPFAM" id="SSF51735">
    <property type="entry name" value="NAD(P)-binding Rossmann-fold domains"/>
    <property type="match status" value="1"/>
</dbReference>
<comment type="similarity">
    <text evidence="1 3">Belongs to the short-chain dehydrogenases/reductases (SDR) family.</text>
</comment>
<evidence type="ECO:0000313" key="5">
    <source>
        <dbReference type="Proteomes" id="UP001305606"/>
    </source>
</evidence>
<dbReference type="InterPro" id="IPR002347">
    <property type="entry name" value="SDR_fam"/>
</dbReference>
<evidence type="ECO:0000313" key="4">
    <source>
        <dbReference type="EMBL" id="WNE95386.1"/>
    </source>
</evidence>
<dbReference type="Proteomes" id="UP001305606">
    <property type="component" value="Chromosome"/>
</dbReference>
<dbReference type="RefSeq" id="WP_311034736.1">
    <property type="nucleotide sequence ID" value="NZ_CP117522.1"/>
</dbReference>
<evidence type="ECO:0000256" key="3">
    <source>
        <dbReference type="RuleBase" id="RU000363"/>
    </source>
</evidence>
<accession>A0ABY9USC2</accession>
<sequence length="289" mass="31302">MKTWLITGISSGFGRLMAEKLLAAGDRVAGTLRNLSAADDLKAQYGDRLWLATLDLTHTDEIRPTADAAWAAMGHIDVVVSNAGYGLLGAAEEVTDEQVRHQIDTNLLGAIQLVRAVLPHMREQGHGRILQLSSLGGQVTIPGSSLYHATKWGIEGFMETVAQEVAVFGIGCTIVEPGSARTDFRNRSAQVGPRIPAYDASPSRRINHLLDDTSLRSPGDPDKMVDAMIASVAVEPAPLRLTLGSDSYEHITRALTTRLAQLQAQRDVACSTDYADRENSPRFFQPDES</sequence>
<proteinExistence type="inferred from homology"/>
<protein>
    <submittedName>
        <fullName evidence="4">SDR family oxidoreductase</fullName>
    </submittedName>
</protein>
<dbReference type="Gene3D" id="3.40.50.720">
    <property type="entry name" value="NAD(P)-binding Rossmann-like Domain"/>
    <property type="match status" value="1"/>
</dbReference>
<dbReference type="PANTHER" id="PTHR43976">
    <property type="entry name" value="SHORT CHAIN DEHYDROGENASE"/>
    <property type="match status" value="1"/>
</dbReference>
<dbReference type="InterPro" id="IPR036291">
    <property type="entry name" value="NAD(P)-bd_dom_sf"/>
</dbReference>
<dbReference type="NCBIfam" id="NF005065">
    <property type="entry name" value="PRK06482.1"/>
    <property type="match status" value="1"/>
</dbReference>
<dbReference type="InterPro" id="IPR051911">
    <property type="entry name" value="SDR_oxidoreductase"/>
</dbReference>
<dbReference type="PANTHER" id="PTHR43976:SF16">
    <property type="entry name" value="SHORT-CHAIN DEHYDROGENASE_REDUCTASE FAMILY PROTEIN"/>
    <property type="match status" value="1"/>
</dbReference>
<keyword evidence="2" id="KW-0560">Oxidoreductase</keyword>
<organism evidence="4 5">
    <name type="scientific">Streptomyces luomodiensis</name>
    <dbReference type="NCBI Taxonomy" id="3026192"/>
    <lineage>
        <taxon>Bacteria</taxon>
        <taxon>Bacillati</taxon>
        <taxon>Actinomycetota</taxon>
        <taxon>Actinomycetes</taxon>
        <taxon>Kitasatosporales</taxon>
        <taxon>Streptomycetaceae</taxon>
        <taxon>Streptomyces</taxon>
    </lineage>
</organism>
<evidence type="ECO:0000256" key="1">
    <source>
        <dbReference type="ARBA" id="ARBA00006484"/>
    </source>
</evidence>
<dbReference type="PRINTS" id="PR00081">
    <property type="entry name" value="GDHRDH"/>
</dbReference>
<evidence type="ECO:0000256" key="2">
    <source>
        <dbReference type="ARBA" id="ARBA00023002"/>
    </source>
</evidence>